<feature type="transmembrane region" description="Helical" evidence="7">
    <location>
        <begin position="357"/>
        <end position="381"/>
    </location>
</feature>
<evidence type="ECO:0000256" key="4">
    <source>
        <dbReference type="ARBA" id="ARBA00022692"/>
    </source>
</evidence>
<feature type="transmembrane region" description="Helical" evidence="7">
    <location>
        <begin position="171"/>
        <end position="193"/>
    </location>
</feature>
<dbReference type="PIRSF" id="PIRSF006066">
    <property type="entry name" value="HI0050"/>
    <property type="match status" value="1"/>
</dbReference>
<reference evidence="9" key="1">
    <citation type="submission" date="2021-01" db="EMBL/GenBank/DDBJ databases">
        <title>Genomic Encyclopedia of Type Strains, Phase IV (KMG-IV): sequencing the most valuable type-strain genomes for metagenomic binning, comparative biology and taxonomic classification.</title>
        <authorList>
            <person name="Goeker M."/>
        </authorList>
    </citation>
    <scope>NUCLEOTIDE SEQUENCE</scope>
    <source>
        <strain evidence="9">DSM 25523</strain>
    </source>
</reference>
<dbReference type="GO" id="GO:0005886">
    <property type="term" value="C:plasma membrane"/>
    <property type="evidence" value="ECO:0007669"/>
    <property type="project" value="UniProtKB-SubCell"/>
</dbReference>
<evidence type="ECO:0000256" key="6">
    <source>
        <dbReference type="ARBA" id="ARBA00023136"/>
    </source>
</evidence>
<dbReference type="Proteomes" id="UP000717624">
    <property type="component" value="Unassembled WGS sequence"/>
</dbReference>
<dbReference type="PANTHER" id="PTHR33362:SF4">
    <property type="entry name" value="2,3-DIKETO-L-GULONATE TRAP TRANSPORTER LARGE PERMEASE PROTEIN YIAN"/>
    <property type="match status" value="1"/>
</dbReference>
<evidence type="ECO:0000313" key="10">
    <source>
        <dbReference type="Proteomes" id="UP000717624"/>
    </source>
</evidence>
<dbReference type="NCBIfam" id="TIGR00786">
    <property type="entry name" value="dctM"/>
    <property type="match status" value="1"/>
</dbReference>
<evidence type="ECO:0000256" key="7">
    <source>
        <dbReference type="SAM" id="Phobius"/>
    </source>
</evidence>
<evidence type="ECO:0000256" key="5">
    <source>
        <dbReference type="ARBA" id="ARBA00022989"/>
    </source>
</evidence>
<dbReference type="PANTHER" id="PTHR33362">
    <property type="entry name" value="SIALIC ACID TRAP TRANSPORTER PERMEASE PROTEIN SIAT-RELATED"/>
    <property type="match status" value="1"/>
</dbReference>
<feature type="transmembrane region" description="Helical" evidence="7">
    <location>
        <begin position="401"/>
        <end position="422"/>
    </location>
</feature>
<keyword evidence="3" id="KW-0997">Cell inner membrane</keyword>
<dbReference type="RefSeq" id="WP_204519056.1">
    <property type="nucleotide sequence ID" value="NZ_BAABIN010000003.1"/>
</dbReference>
<feature type="transmembrane region" description="Helical" evidence="7">
    <location>
        <begin position="278"/>
        <end position="296"/>
    </location>
</feature>
<feature type="transmembrane region" description="Helical" evidence="7">
    <location>
        <begin position="242"/>
        <end position="258"/>
    </location>
</feature>
<evidence type="ECO:0000256" key="3">
    <source>
        <dbReference type="ARBA" id="ARBA00022519"/>
    </source>
</evidence>
<keyword evidence="6 7" id="KW-0472">Membrane</keyword>
<feature type="transmembrane region" description="Helical" evidence="7">
    <location>
        <begin position="316"/>
        <end position="345"/>
    </location>
</feature>
<keyword evidence="2" id="KW-1003">Cell membrane</keyword>
<dbReference type="GO" id="GO:0022857">
    <property type="term" value="F:transmembrane transporter activity"/>
    <property type="evidence" value="ECO:0007669"/>
    <property type="project" value="TreeGrafter"/>
</dbReference>
<evidence type="ECO:0000259" key="8">
    <source>
        <dbReference type="Pfam" id="PF06808"/>
    </source>
</evidence>
<feature type="transmembrane region" description="Helical" evidence="7">
    <location>
        <begin position="138"/>
        <end position="159"/>
    </location>
</feature>
<evidence type="ECO:0000256" key="2">
    <source>
        <dbReference type="ARBA" id="ARBA00022475"/>
    </source>
</evidence>
<keyword evidence="10" id="KW-1185">Reference proteome</keyword>
<gene>
    <name evidence="9" type="ORF">JOD01_002983</name>
</gene>
<protein>
    <submittedName>
        <fullName evidence="9">Tripartite ATP-independent transporter DctM subunit</fullName>
    </submittedName>
</protein>
<comment type="caution">
    <text evidence="9">The sequence shown here is derived from an EMBL/GenBank/DDBJ whole genome shotgun (WGS) entry which is preliminary data.</text>
</comment>
<dbReference type="InterPro" id="IPR004681">
    <property type="entry name" value="TRAP_DctM"/>
</dbReference>
<name>A0A938Y2T5_9BACL</name>
<keyword evidence="5 7" id="KW-1133">Transmembrane helix</keyword>
<comment type="subcellular location">
    <subcellularLocation>
        <location evidence="1">Cell inner membrane</location>
        <topology evidence="1">Multi-pass membrane protein</topology>
    </subcellularLocation>
</comment>
<proteinExistence type="predicted"/>
<organism evidence="9 10">
    <name type="scientific">Brevibacillus fulvus</name>
    <dbReference type="NCBI Taxonomy" id="1125967"/>
    <lineage>
        <taxon>Bacteria</taxon>
        <taxon>Bacillati</taxon>
        <taxon>Bacillota</taxon>
        <taxon>Bacilli</taxon>
        <taxon>Bacillales</taxon>
        <taxon>Paenibacillaceae</taxon>
        <taxon>Brevibacillus</taxon>
    </lineage>
</organism>
<evidence type="ECO:0000313" key="9">
    <source>
        <dbReference type="EMBL" id="MBM7591344.1"/>
    </source>
</evidence>
<feature type="domain" description="TRAP C4-dicarboxylate transport system permease DctM subunit" evidence="8">
    <location>
        <begin position="7"/>
        <end position="418"/>
    </location>
</feature>
<feature type="transmembrane region" description="Helical" evidence="7">
    <location>
        <begin position="47"/>
        <end position="69"/>
    </location>
</feature>
<keyword evidence="4 7" id="KW-0812">Transmembrane</keyword>
<dbReference type="EMBL" id="JAFBEB010000011">
    <property type="protein sequence ID" value="MBM7591344.1"/>
    <property type="molecule type" value="Genomic_DNA"/>
</dbReference>
<sequence length="427" mass="46555">MLLTLTLIILLFLLFIDIPISFALAGSSAFYILFNDSVPDAILIQRMVGGIESVPLLAIVFFIAAGILMNYTGITQRMLNFAQVITKPLPGRLAQVNVLISTMMGGISGSNVADAAMLSKILVPEMVKKGYPKSFSTVLTGATSLITPIIPPGIAMIMYGFVGNVSIGKLFMAGLLPGILLCVIYMIYVHFIAKKHKYEMDNRGWATPKEFFLSFKDALLAFILPIIIIGGIRFGIFSATEAGAIAVVFALVLGLFIYREMKFKHMLASVIETVKTSASILLIIAAGSAFGWILTIEQVPQTLTGFMLDYVSSPSMFFVIVLVFLLFIGMFVEGNVALIILTPLFMPMLQAYHIDPVQFGIFFIICLSIGTLTPPVGTIMIATCAITNTRIEDFVKDSLPFLVLLIIAALLIAFIPGITLWLPNMMF</sequence>
<feature type="transmembrane region" description="Helical" evidence="7">
    <location>
        <begin position="218"/>
        <end position="236"/>
    </location>
</feature>
<dbReference type="AlphaFoldDB" id="A0A938Y2T5"/>
<evidence type="ECO:0000256" key="1">
    <source>
        <dbReference type="ARBA" id="ARBA00004429"/>
    </source>
</evidence>
<dbReference type="InterPro" id="IPR010656">
    <property type="entry name" value="DctM"/>
</dbReference>
<dbReference type="Pfam" id="PF06808">
    <property type="entry name" value="DctM"/>
    <property type="match status" value="1"/>
</dbReference>
<accession>A0A938Y2T5</accession>